<comment type="caution">
    <text evidence="1">The sequence shown here is derived from an EMBL/GenBank/DDBJ whole genome shotgun (WGS) entry which is preliminary data.</text>
</comment>
<evidence type="ECO:0000313" key="1">
    <source>
        <dbReference type="EMBL" id="OWK47573.1"/>
    </source>
</evidence>
<keyword evidence="2" id="KW-1185">Reference proteome</keyword>
<sequence length="62" mass="7211">MFHVFNTMANSTRYIKYRQAPQKDLNIAERSVLIKGGSGMHQNTWARRWASTPPFPTRTWTG</sequence>
<name>A0A225E2V4_9BACT</name>
<evidence type="ECO:0000313" key="2">
    <source>
        <dbReference type="Proteomes" id="UP000214646"/>
    </source>
</evidence>
<protein>
    <submittedName>
        <fullName evidence="1">Uncharacterized protein</fullName>
    </submittedName>
</protein>
<gene>
    <name evidence="1" type="ORF">FRUB_01272</name>
</gene>
<dbReference type="RefSeq" id="WP_088252651.1">
    <property type="nucleotide sequence ID" value="NZ_NIDE01000001.1"/>
</dbReference>
<proteinExistence type="predicted"/>
<reference evidence="2" key="1">
    <citation type="submission" date="2017-06" db="EMBL/GenBank/DDBJ databases">
        <title>Genome analysis of Fimbriiglobus ruber SP5, the first member of the order Planctomycetales with confirmed chitinolytic capability.</title>
        <authorList>
            <person name="Ravin N.V."/>
            <person name="Rakitin A.L."/>
            <person name="Ivanova A.A."/>
            <person name="Beletsky A.V."/>
            <person name="Kulichevskaya I.S."/>
            <person name="Mardanov A.V."/>
            <person name="Dedysh S.N."/>
        </authorList>
    </citation>
    <scope>NUCLEOTIDE SEQUENCE [LARGE SCALE GENOMIC DNA]</scope>
    <source>
        <strain evidence="2">SP5</strain>
    </source>
</reference>
<accession>A0A225E2V4</accession>
<dbReference type="Proteomes" id="UP000214646">
    <property type="component" value="Unassembled WGS sequence"/>
</dbReference>
<dbReference type="AlphaFoldDB" id="A0A225E2V4"/>
<organism evidence="1 2">
    <name type="scientific">Fimbriiglobus ruber</name>
    <dbReference type="NCBI Taxonomy" id="1908690"/>
    <lineage>
        <taxon>Bacteria</taxon>
        <taxon>Pseudomonadati</taxon>
        <taxon>Planctomycetota</taxon>
        <taxon>Planctomycetia</taxon>
        <taxon>Gemmatales</taxon>
        <taxon>Gemmataceae</taxon>
        <taxon>Fimbriiglobus</taxon>
    </lineage>
</organism>
<dbReference type="EMBL" id="NIDE01000001">
    <property type="protein sequence ID" value="OWK47573.1"/>
    <property type="molecule type" value="Genomic_DNA"/>
</dbReference>